<accession>A0A9D4M5E6</accession>
<dbReference type="InterPro" id="IPR011989">
    <property type="entry name" value="ARM-like"/>
</dbReference>
<dbReference type="PANTHER" id="PTHR21224">
    <property type="entry name" value="INTEGRATOR COMPLEX SUBUNIT 1"/>
    <property type="match status" value="1"/>
</dbReference>
<sequence length="110" mass="12304">MSSSHLGPFIQRLRRDNPDDVMATLQDLAAASSQNQEVLQHFVEDLKRLMMSPHDQCRHAAFDLTKTCLKHSPKLAADFVAAFLHCLEHAEQGVVMSALTNLAEFTLLCQ</sequence>
<dbReference type="InterPro" id="IPR038902">
    <property type="entry name" value="INTS1"/>
</dbReference>
<evidence type="ECO:0000259" key="1">
    <source>
        <dbReference type="Pfam" id="PF22928"/>
    </source>
</evidence>
<dbReference type="GO" id="GO:0034474">
    <property type="term" value="P:U2 snRNA 3'-end processing"/>
    <property type="evidence" value="ECO:0007669"/>
    <property type="project" value="InterPro"/>
</dbReference>
<dbReference type="Proteomes" id="UP000828390">
    <property type="component" value="Unassembled WGS sequence"/>
</dbReference>
<dbReference type="SUPFAM" id="SSF48371">
    <property type="entry name" value="ARM repeat"/>
    <property type="match status" value="1"/>
</dbReference>
<dbReference type="EMBL" id="JAIWYP010000002">
    <property type="protein sequence ID" value="KAH3871100.1"/>
    <property type="molecule type" value="Genomic_DNA"/>
</dbReference>
<evidence type="ECO:0000313" key="3">
    <source>
        <dbReference type="Proteomes" id="UP000828390"/>
    </source>
</evidence>
<feature type="domain" description="Integrator complex subunit 1 R4" evidence="1">
    <location>
        <begin position="11"/>
        <end position="110"/>
    </location>
</feature>
<comment type="caution">
    <text evidence="2">The sequence shown here is derived from an EMBL/GenBank/DDBJ whole genome shotgun (WGS) entry which is preliminary data.</text>
</comment>
<gene>
    <name evidence="2" type="ORF">DPMN_034294</name>
</gene>
<dbReference type="PANTHER" id="PTHR21224:SF1">
    <property type="entry name" value="INTEGRATOR COMPLEX SUBUNIT 1"/>
    <property type="match status" value="1"/>
</dbReference>
<keyword evidence="3" id="KW-1185">Reference proteome</keyword>
<dbReference type="InterPro" id="IPR053965">
    <property type="entry name" value="INTS1_R4"/>
</dbReference>
<dbReference type="GO" id="GO:0032039">
    <property type="term" value="C:integrator complex"/>
    <property type="evidence" value="ECO:0007669"/>
    <property type="project" value="InterPro"/>
</dbReference>
<feature type="non-terminal residue" evidence="2">
    <location>
        <position position="110"/>
    </location>
</feature>
<reference evidence="2" key="2">
    <citation type="submission" date="2020-11" db="EMBL/GenBank/DDBJ databases">
        <authorList>
            <person name="McCartney M.A."/>
            <person name="Auch B."/>
            <person name="Kono T."/>
            <person name="Mallez S."/>
            <person name="Becker A."/>
            <person name="Gohl D.M."/>
            <person name="Silverstein K.A.T."/>
            <person name="Koren S."/>
            <person name="Bechman K.B."/>
            <person name="Herman A."/>
            <person name="Abrahante J.E."/>
            <person name="Garbe J."/>
        </authorList>
    </citation>
    <scope>NUCLEOTIDE SEQUENCE</scope>
    <source>
        <strain evidence="2">Duluth1</strain>
        <tissue evidence="2">Whole animal</tissue>
    </source>
</reference>
<name>A0A9D4M5E6_DREPO</name>
<evidence type="ECO:0000313" key="2">
    <source>
        <dbReference type="EMBL" id="KAH3871100.1"/>
    </source>
</evidence>
<dbReference type="InterPro" id="IPR016024">
    <property type="entry name" value="ARM-type_fold"/>
</dbReference>
<proteinExistence type="predicted"/>
<dbReference type="Gene3D" id="1.25.10.10">
    <property type="entry name" value="Leucine-rich Repeat Variant"/>
    <property type="match status" value="1"/>
</dbReference>
<protein>
    <recommendedName>
        <fullName evidence="1">Integrator complex subunit 1 R4 domain-containing protein</fullName>
    </recommendedName>
</protein>
<organism evidence="2 3">
    <name type="scientific">Dreissena polymorpha</name>
    <name type="common">Zebra mussel</name>
    <name type="synonym">Mytilus polymorpha</name>
    <dbReference type="NCBI Taxonomy" id="45954"/>
    <lineage>
        <taxon>Eukaryota</taxon>
        <taxon>Metazoa</taxon>
        <taxon>Spiralia</taxon>
        <taxon>Lophotrochozoa</taxon>
        <taxon>Mollusca</taxon>
        <taxon>Bivalvia</taxon>
        <taxon>Autobranchia</taxon>
        <taxon>Heteroconchia</taxon>
        <taxon>Euheterodonta</taxon>
        <taxon>Imparidentia</taxon>
        <taxon>Neoheterodontei</taxon>
        <taxon>Myida</taxon>
        <taxon>Dreissenoidea</taxon>
        <taxon>Dreissenidae</taxon>
        <taxon>Dreissena</taxon>
    </lineage>
</organism>
<dbReference type="AlphaFoldDB" id="A0A9D4M5E6"/>
<dbReference type="Pfam" id="PF22928">
    <property type="entry name" value="INTS1_R4"/>
    <property type="match status" value="1"/>
</dbReference>
<reference evidence="2" key="1">
    <citation type="journal article" date="2019" name="bioRxiv">
        <title>The Genome of the Zebra Mussel, Dreissena polymorpha: A Resource for Invasive Species Research.</title>
        <authorList>
            <person name="McCartney M.A."/>
            <person name="Auch B."/>
            <person name="Kono T."/>
            <person name="Mallez S."/>
            <person name="Zhang Y."/>
            <person name="Obille A."/>
            <person name="Becker A."/>
            <person name="Abrahante J.E."/>
            <person name="Garbe J."/>
            <person name="Badalamenti J.P."/>
            <person name="Herman A."/>
            <person name="Mangelson H."/>
            <person name="Liachko I."/>
            <person name="Sullivan S."/>
            <person name="Sone E.D."/>
            <person name="Koren S."/>
            <person name="Silverstein K.A.T."/>
            <person name="Beckman K.B."/>
            <person name="Gohl D.M."/>
        </authorList>
    </citation>
    <scope>NUCLEOTIDE SEQUENCE</scope>
    <source>
        <strain evidence="2">Duluth1</strain>
        <tissue evidence="2">Whole animal</tissue>
    </source>
</reference>